<dbReference type="STRING" id="644352.J3P506"/>
<name>J3P506_GAET3</name>
<reference evidence="2" key="2">
    <citation type="submission" date="2010-07" db="EMBL/GenBank/DDBJ databases">
        <authorList>
            <consortium name="The Broad Institute Genome Sequencing Platform"/>
            <consortium name="Broad Institute Genome Sequencing Center for Infectious Disease"/>
            <person name="Ma L.-J."/>
            <person name="Dead R."/>
            <person name="Young S."/>
            <person name="Zeng Q."/>
            <person name="Koehrsen M."/>
            <person name="Alvarado L."/>
            <person name="Berlin A."/>
            <person name="Chapman S.B."/>
            <person name="Chen Z."/>
            <person name="Freedman E."/>
            <person name="Gellesch M."/>
            <person name="Goldberg J."/>
            <person name="Griggs A."/>
            <person name="Gujja S."/>
            <person name="Heilman E.R."/>
            <person name="Heiman D."/>
            <person name="Hepburn T."/>
            <person name="Howarth C."/>
            <person name="Jen D."/>
            <person name="Larson L."/>
            <person name="Mehta T."/>
            <person name="Neiman D."/>
            <person name="Pearson M."/>
            <person name="Roberts A."/>
            <person name="Saif S."/>
            <person name="Shea T."/>
            <person name="Shenoy N."/>
            <person name="Sisk P."/>
            <person name="Stolte C."/>
            <person name="Sykes S."/>
            <person name="Walk T."/>
            <person name="White J."/>
            <person name="Yandava C."/>
            <person name="Haas B."/>
            <person name="Nusbaum C."/>
            <person name="Birren B."/>
        </authorList>
    </citation>
    <scope>NUCLEOTIDE SEQUENCE</scope>
    <source>
        <strain evidence="2">R3-111a-1</strain>
    </source>
</reference>
<keyword evidence="4" id="KW-1185">Reference proteome</keyword>
<dbReference type="AlphaFoldDB" id="J3P506"/>
<reference evidence="3" key="5">
    <citation type="submission" date="2018-04" db="UniProtKB">
        <authorList>
            <consortium name="EnsemblFungi"/>
        </authorList>
    </citation>
    <scope>IDENTIFICATION</scope>
    <source>
        <strain evidence="3">R3-111a-1</strain>
    </source>
</reference>
<dbReference type="EnsemblFungi" id="EJT74754">
    <property type="protein sequence ID" value="EJT74754"/>
    <property type="gene ID" value="GGTG_08592"/>
</dbReference>
<dbReference type="HOGENOM" id="CLU_038178_1_0_1"/>
<sequence>MSYSETITSVRALLKYIEKHNTEHLRNAPSIDAPSKWDASYLFKCRVVCPKPDGKRFLGIAKVEDENNPEWEEVIKPFPKRLNRRPYPHYHQHFRTGTAANYWEALQTLNMAIRSDFAPPSTKRSRSRERGLRPAQETTPEYKSTMKITSNSPEEGSSDSSDGRDDPSFAPAAGHDMTALPEDATVNAIMACIKHSLTWYGPQKGEVLGDEDSVEDDDGDDNEDSDDDDDDSQQPVLSASPIRYAINGKIPSFRAKIQATSDGEIQANNIIDGEYAISRKEVVAIIEAKRRFTQQHIQDGKATIPDRVLAQVVGEALALRGTELCRNDTVITIVAIRNYVCFLSVHIPATYYDGTVNDVRDPKMDIITVKPTAWLNQDDSKGRKDILCNVARIVEWSRLGKRMKKD</sequence>
<evidence type="ECO:0000313" key="3">
    <source>
        <dbReference type="EnsemblFungi" id="EJT74754"/>
    </source>
</evidence>
<reference evidence="3" key="4">
    <citation type="journal article" date="2015" name="G3 (Bethesda)">
        <title>Genome sequences of three phytopathogenic species of the Magnaporthaceae family of fungi.</title>
        <authorList>
            <person name="Okagaki L.H."/>
            <person name="Nunes C.C."/>
            <person name="Sailsbery J."/>
            <person name="Clay B."/>
            <person name="Brown D."/>
            <person name="John T."/>
            <person name="Oh Y."/>
            <person name="Young N."/>
            <person name="Fitzgerald M."/>
            <person name="Haas B.J."/>
            <person name="Zeng Q."/>
            <person name="Young S."/>
            <person name="Adiconis X."/>
            <person name="Fan L."/>
            <person name="Levin J.Z."/>
            <person name="Mitchell T.K."/>
            <person name="Okubara P.A."/>
            <person name="Farman M.L."/>
            <person name="Kohn L.M."/>
            <person name="Birren B."/>
            <person name="Ma L.-J."/>
            <person name="Dean R.A."/>
        </authorList>
    </citation>
    <scope>NUCLEOTIDE SEQUENCE</scope>
    <source>
        <strain evidence="3">R3-111a-1</strain>
    </source>
</reference>
<proteinExistence type="predicted"/>
<dbReference type="GeneID" id="20349050"/>
<accession>J3P506</accession>
<feature type="compositionally biased region" description="Acidic residues" evidence="1">
    <location>
        <begin position="208"/>
        <end position="232"/>
    </location>
</feature>
<dbReference type="RefSeq" id="XP_009224698.1">
    <property type="nucleotide sequence ID" value="XM_009226434.1"/>
</dbReference>
<dbReference type="EMBL" id="GL385398">
    <property type="protein sequence ID" value="EJT74754.1"/>
    <property type="molecule type" value="Genomic_DNA"/>
</dbReference>
<feature type="region of interest" description="Disordered" evidence="1">
    <location>
        <begin position="204"/>
        <end position="241"/>
    </location>
</feature>
<protein>
    <submittedName>
        <fullName evidence="2 3">Uncharacterized protein</fullName>
    </submittedName>
</protein>
<reference evidence="4" key="1">
    <citation type="submission" date="2010-07" db="EMBL/GenBank/DDBJ databases">
        <title>The genome sequence of Gaeumannomyces graminis var. tritici strain R3-111a-1.</title>
        <authorList>
            <consortium name="The Broad Institute Genome Sequencing Platform"/>
            <person name="Ma L.-J."/>
            <person name="Dead R."/>
            <person name="Young S."/>
            <person name="Zeng Q."/>
            <person name="Koehrsen M."/>
            <person name="Alvarado L."/>
            <person name="Berlin A."/>
            <person name="Chapman S.B."/>
            <person name="Chen Z."/>
            <person name="Freedman E."/>
            <person name="Gellesch M."/>
            <person name="Goldberg J."/>
            <person name="Griggs A."/>
            <person name="Gujja S."/>
            <person name="Heilman E.R."/>
            <person name="Heiman D."/>
            <person name="Hepburn T."/>
            <person name="Howarth C."/>
            <person name="Jen D."/>
            <person name="Larson L."/>
            <person name="Mehta T."/>
            <person name="Neiman D."/>
            <person name="Pearson M."/>
            <person name="Roberts A."/>
            <person name="Saif S."/>
            <person name="Shea T."/>
            <person name="Shenoy N."/>
            <person name="Sisk P."/>
            <person name="Stolte C."/>
            <person name="Sykes S."/>
            <person name="Walk T."/>
            <person name="White J."/>
            <person name="Yandava C."/>
            <person name="Haas B."/>
            <person name="Nusbaum C."/>
            <person name="Birren B."/>
        </authorList>
    </citation>
    <scope>NUCLEOTIDE SEQUENCE [LARGE SCALE GENOMIC DNA]</scope>
    <source>
        <strain evidence="4">R3-111a-1</strain>
    </source>
</reference>
<dbReference type="eggNOG" id="ENOG502RR48">
    <property type="taxonomic scope" value="Eukaryota"/>
</dbReference>
<evidence type="ECO:0000313" key="2">
    <source>
        <dbReference type="EMBL" id="EJT74754.1"/>
    </source>
</evidence>
<reference evidence="2" key="3">
    <citation type="submission" date="2010-09" db="EMBL/GenBank/DDBJ databases">
        <title>Annotation of Gaeumannomyces graminis var. tritici R3-111a-1.</title>
        <authorList>
            <consortium name="The Broad Institute Genome Sequencing Platform"/>
            <person name="Ma L.-J."/>
            <person name="Dead R."/>
            <person name="Young S.K."/>
            <person name="Zeng Q."/>
            <person name="Gargeya S."/>
            <person name="Fitzgerald M."/>
            <person name="Haas B."/>
            <person name="Abouelleil A."/>
            <person name="Alvarado L."/>
            <person name="Arachchi H.M."/>
            <person name="Berlin A."/>
            <person name="Brown A."/>
            <person name="Chapman S.B."/>
            <person name="Chen Z."/>
            <person name="Dunbar C."/>
            <person name="Freedman E."/>
            <person name="Gearin G."/>
            <person name="Gellesch M."/>
            <person name="Goldberg J."/>
            <person name="Griggs A."/>
            <person name="Gujja S."/>
            <person name="Heiman D."/>
            <person name="Howarth C."/>
            <person name="Larson L."/>
            <person name="Lui A."/>
            <person name="MacDonald P.J.P."/>
            <person name="Mehta T."/>
            <person name="Montmayeur A."/>
            <person name="Murphy C."/>
            <person name="Neiman D."/>
            <person name="Pearson M."/>
            <person name="Priest M."/>
            <person name="Roberts A."/>
            <person name="Saif S."/>
            <person name="Shea T."/>
            <person name="Shenoy N."/>
            <person name="Sisk P."/>
            <person name="Stolte C."/>
            <person name="Sykes S."/>
            <person name="Yandava C."/>
            <person name="Wortman J."/>
            <person name="Nusbaum C."/>
            <person name="Birren B."/>
        </authorList>
    </citation>
    <scope>NUCLEOTIDE SEQUENCE</scope>
    <source>
        <strain evidence="2">R3-111a-1</strain>
    </source>
</reference>
<feature type="compositionally biased region" description="Low complexity" evidence="1">
    <location>
        <begin position="150"/>
        <end position="160"/>
    </location>
</feature>
<evidence type="ECO:0000256" key="1">
    <source>
        <dbReference type="SAM" id="MobiDB-lite"/>
    </source>
</evidence>
<dbReference type="Proteomes" id="UP000006039">
    <property type="component" value="Unassembled WGS sequence"/>
</dbReference>
<gene>
    <name evidence="3" type="primary">20349050</name>
    <name evidence="2" type="ORF">GGTG_08592</name>
</gene>
<dbReference type="OrthoDB" id="4923338at2759"/>
<organism evidence="2">
    <name type="scientific">Gaeumannomyces tritici (strain R3-111a-1)</name>
    <name type="common">Wheat and barley take-all root rot fungus</name>
    <name type="synonym">Gaeumannomyces graminis var. tritici</name>
    <dbReference type="NCBI Taxonomy" id="644352"/>
    <lineage>
        <taxon>Eukaryota</taxon>
        <taxon>Fungi</taxon>
        <taxon>Dikarya</taxon>
        <taxon>Ascomycota</taxon>
        <taxon>Pezizomycotina</taxon>
        <taxon>Sordariomycetes</taxon>
        <taxon>Sordariomycetidae</taxon>
        <taxon>Magnaporthales</taxon>
        <taxon>Magnaporthaceae</taxon>
        <taxon>Gaeumannomyces</taxon>
    </lineage>
</organism>
<feature type="region of interest" description="Disordered" evidence="1">
    <location>
        <begin position="114"/>
        <end position="175"/>
    </location>
</feature>
<evidence type="ECO:0000313" key="4">
    <source>
        <dbReference type="Proteomes" id="UP000006039"/>
    </source>
</evidence>
<dbReference type="VEuPathDB" id="FungiDB:GGTG_08592"/>
<feature type="compositionally biased region" description="Polar residues" evidence="1">
    <location>
        <begin position="136"/>
        <end position="149"/>
    </location>
</feature>